<evidence type="ECO:0000259" key="1">
    <source>
        <dbReference type="Pfam" id="PF12680"/>
    </source>
</evidence>
<evidence type="ECO:0000313" key="3">
    <source>
        <dbReference type="Proteomes" id="UP000468388"/>
    </source>
</evidence>
<accession>A0A6N8JG34</accession>
<dbReference type="RefSeq" id="WP_157302096.1">
    <property type="nucleotide sequence ID" value="NZ_BAAAZB010000015.1"/>
</dbReference>
<name>A0A6N8JG34_9BACT</name>
<feature type="domain" description="SnoaL-like" evidence="1">
    <location>
        <begin position="7"/>
        <end position="69"/>
    </location>
</feature>
<dbReference type="InterPro" id="IPR032710">
    <property type="entry name" value="NTF2-like_dom_sf"/>
</dbReference>
<dbReference type="Proteomes" id="UP000468388">
    <property type="component" value="Unassembled WGS sequence"/>
</dbReference>
<dbReference type="OrthoDB" id="8684708at2"/>
<reference evidence="2 3" key="1">
    <citation type="submission" date="2019-12" db="EMBL/GenBank/DDBJ databases">
        <title>The draft genomic sequence of strain Chitinophaga oryziterrae JCM 16595.</title>
        <authorList>
            <person name="Zhang X."/>
        </authorList>
    </citation>
    <scope>NUCLEOTIDE SEQUENCE [LARGE SCALE GENOMIC DNA]</scope>
    <source>
        <strain evidence="2 3">JCM 16595</strain>
    </source>
</reference>
<sequence>MNLPKVVTSLVEAQNSHDSQAYVACFSESAIVHDEGKTHKGKAEIQKWIERSDSEYHTELKPLNYKETETENIMAAEVSGEFPGSPAILQFHFGLANGLISSLRITG</sequence>
<comment type="caution">
    <text evidence="2">The sequence shown here is derived from an EMBL/GenBank/DDBJ whole genome shotgun (WGS) entry which is preliminary data.</text>
</comment>
<dbReference type="EMBL" id="WRXO01000007">
    <property type="protein sequence ID" value="MVT43451.1"/>
    <property type="molecule type" value="Genomic_DNA"/>
</dbReference>
<keyword evidence="3" id="KW-1185">Reference proteome</keyword>
<dbReference type="SUPFAM" id="SSF54427">
    <property type="entry name" value="NTF2-like"/>
    <property type="match status" value="1"/>
</dbReference>
<dbReference type="AlphaFoldDB" id="A0A6N8JG34"/>
<dbReference type="Gene3D" id="3.10.450.50">
    <property type="match status" value="1"/>
</dbReference>
<evidence type="ECO:0000313" key="2">
    <source>
        <dbReference type="EMBL" id="MVT43451.1"/>
    </source>
</evidence>
<dbReference type="InterPro" id="IPR037401">
    <property type="entry name" value="SnoaL-like"/>
</dbReference>
<dbReference type="Pfam" id="PF12680">
    <property type="entry name" value="SnoaL_2"/>
    <property type="match status" value="1"/>
</dbReference>
<protein>
    <submittedName>
        <fullName evidence="2">Nuclear transport factor 2 family protein</fullName>
    </submittedName>
</protein>
<proteinExistence type="predicted"/>
<organism evidence="2 3">
    <name type="scientific">Chitinophaga oryziterrae</name>
    <dbReference type="NCBI Taxonomy" id="1031224"/>
    <lineage>
        <taxon>Bacteria</taxon>
        <taxon>Pseudomonadati</taxon>
        <taxon>Bacteroidota</taxon>
        <taxon>Chitinophagia</taxon>
        <taxon>Chitinophagales</taxon>
        <taxon>Chitinophagaceae</taxon>
        <taxon>Chitinophaga</taxon>
    </lineage>
</organism>
<gene>
    <name evidence="2" type="ORF">GO495_22825</name>
</gene>